<dbReference type="Proteomes" id="UP000246085">
    <property type="component" value="Chromosome BRAD3257"/>
</dbReference>
<name>A0A2U3PYF2_9BRAD</name>
<reference evidence="2 3" key="1">
    <citation type="submission" date="2018-03" db="EMBL/GenBank/DDBJ databases">
        <authorList>
            <person name="Gully D."/>
        </authorList>
    </citation>
    <scope>NUCLEOTIDE SEQUENCE [LARGE SCALE GENOMIC DNA]</scope>
    <source>
        <strain evidence="2">ORS3257</strain>
    </source>
</reference>
<sequence>MIRESYKTRQNQQSAKVVLVRLSSCQVLTHPTVSDYVSILTGILILIKLGSFWQILL</sequence>
<dbReference type="AlphaFoldDB" id="A0A2U3PYF2"/>
<evidence type="ECO:0000313" key="3">
    <source>
        <dbReference type="Proteomes" id="UP000246085"/>
    </source>
</evidence>
<accession>A0A2U3PYF2</accession>
<feature type="transmembrane region" description="Helical" evidence="1">
    <location>
        <begin position="36"/>
        <end position="56"/>
    </location>
</feature>
<keyword evidence="1" id="KW-0812">Transmembrane</keyword>
<keyword evidence="1" id="KW-1133">Transmembrane helix</keyword>
<gene>
    <name evidence="2" type="ORF">BRAD3257_3142</name>
</gene>
<organism evidence="2 3">
    <name type="scientific">Bradyrhizobium vignae</name>
    <dbReference type="NCBI Taxonomy" id="1549949"/>
    <lineage>
        <taxon>Bacteria</taxon>
        <taxon>Pseudomonadati</taxon>
        <taxon>Pseudomonadota</taxon>
        <taxon>Alphaproteobacteria</taxon>
        <taxon>Hyphomicrobiales</taxon>
        <taxon>Nitrobacteraceae</taxon>
        <taxon>Bradyrhizobium</taxon>
    </lineage>
</organism>
<protein>
    <submittedName>
        <fullName evidence="2">Uncharacterized protein</fullName>
    </submittedName>
</protein>
<dbReference type="EMBL" id="LS398110">
    <property type="protein sequence ID" value="SPP94184.1"/>
    <property type="molecule type" value="Genomic_DNA"/>
</dbReference>
<keyword evidence="1" id="KW-0472">Membrane</keyword>
<dbReference type="KEGG" id="bvz:BRAD3257_3142"/>
<evidence type="ECO:0000256" key="1">
    <source>
        <dbReference type="SAM" id="Phobius"/>
    </source>
</evidence>
<proteinExistence type="predicted"/>
<evidence type="ECO:0000313" key="2">
    <source>
        <dbReference type="EMBL" id="SPP94184.1"/>
    </source>
</evidence>